<feature type="coiled-coil region" evidence="1">
    <location>
        <begin position="308"/>
        <end position="373"/>
    </location>
</feature>
<keyword evidence="1" id="KW-0175">Coiled coil</keyword>
<dbReference type="Proteomes" id="UP001301350">
    <property type="component" value="Unassembled WGS sequence"/>
</dbReference>
<evidence type="ECO:0000256" key="1">
    <source>
        <dbReference type="SAM" id="Coils"/>
    </source>
</evidence>
<reference evidence="3 4" key="1">
    <citation type="submission" date="2022-07" db="EMBL/GenBank/DDBJ databases">
        <title>Genome-wide signatures of adaptation to extreme environments.</title>
        <authorList>
            <person name="Cho C.H."/>
            <person name="Yoon H.S."/>
        </authorList>
    </citation>
    <scope>NUCLEOTIDE SEQUENCE [LARGE SCALE GENOMIC DNA]</scope>
    <source>
        <strain evidence="3 4">DBV 063 E5</strain>
    </source>
</reference>
<feature type="compositionally biased region" description="Low complexity" evidence="2">
    <location>
        <begin position="193"/>
        <end position="204"/>
    </location>
</feature>
<gene>
    <name evidence="3" type="ORF">CDCA_CDCA01G0025</name>
</gene>
<sequence>MDWRPQVSEKLQEQCLAVVELVQFDSGEAAHGLLRRVRRADKQRLLALTRSSVPQRGRRALRLYKLSGERLAVTRSWKGEDVAVVDGVDEPADISVSFRLTFRDQGAFTFWTTAPEQRAEFLLELLEVLKREPGPGPQVARLEAEELRNLVGRKTVDVAQTETPDSADARASPPPAAAAAGLGRLSTSERDASSGALSESSSTMETERSGRSIPPTTLNETAPAPAPFVAEPSPVPGDRMPPPDVAAVIERPPPDVDDFTTLRALRPSLHAAAWDMCAATSMPAFADEQAREHALFIRNAMRHSQDVLLEVRSKLECLQQELQSEETRLQRCRGDLKHIEPEVEALRRAIPPLETYYHNLLRLRRALDELLQKSTVSEAEWAVIERLVDQPTAVSEATSVATLLAEKRAFCEQHCNVRAVAEGSAQVNRAIEQLAAHLGRAVESAARTLIEVDDASMTTAAATMEEDAQRLRVACEALLRMDPAYAEGLAEVLAAAIAESRWWRAEWDRWRTLRLPSDSDPEEPTVWQAFRDQLAQCWAALRQQRDVLAKRLRRRVAVGGIDMATLVLERLYGPQASTEVERALHRLADGELQSFVWLAAVEVLRAEEEAGLSPKAPQANGGRTLGRLGQSTRTEHGPPPRTAGADNQQTETSGQREVWLAWLGELRARCEAHWDEFVESVIQTIGQRPTEALEMLSALCYGMFVASDGSPESGRGIQRLQPHVEPLVRRLDRVVGAKRSPLRESGFADRLAADLRDNTRMSASDAAEVARLVERAAQTPL</sequence>
<comment type="caution">
    <text evidence="3">The sequence shown here is derived from an EMBL/GenBank/DDBJ whole genome shotgun (WGS) entry which is preliminary data.</text>
</comment>
<evidence type="ECO:0000313" key="3">
    <source>
        <dbReference type="EMBL" id="KAK4534000.1"/>
    </source>
</evidence>
<dbReference type="GO" id="GO:0005546">
    <property type="term" value="F:phosphatidylinositol-4,5-bisphosphate binding"/>
    <property type="evidence" value="ECO:0007669"/>
    <property type="project" value="TreeGrafter"/>
</dbReference>
<proteinExistence type="predicted"/>
<dbReference type="EMBL" id="JANCYW010000001">
    <property type="protein sequence ID" value="KAK4534000.1"/>
    <property type="molecule type" value="Genomic_DNA"/>
</dbReference>
<feature type="compositionally biased region" description="Low complexity" evidence="2">
    <location>
        <begin position="163"/>
        <end position="186"/>
    </location>
</feature>
<feature type="region of interest" description="Disordered" evidence="2">
    <location>
        <begin position="609"/>
        <end position="653"/>
    </location>
</feature>
<evidence type="ECO:0000313" key="4">
    <source>
        <dbReference type="Proteomes" id="UP001301350"/>
    </source>
</evidence>
<keyword evidence="4" id="KW-1185">Reference proteome</keyword>
<dbReference type="AlphaFoldDB" id="A0AAV9IPJ1"/>
<name>A0AAV9IPJ1_CYACA</name>
<evidence type="ECO:0000256" key="2">
    <source>
        <dbReference type="SAM" id="MobiDB-lite"/>
    </source>
</evidence>
<dbReference type="PANTHER" id="PTHR16092">
    <property type="entry name" value="SEC3/SYNTAXIN-RELATED"/>
    <property type="match status" value="1"/>
</dbReference>
<protein>
    <recommendedName>
        <fullName evidence="5">Exocyst complex component Sec3 PIP2-binding N-terminal domain-containing protein</fullName>
    </recommendedName>
</protein>
<dbReference type="PANTHER" id="PTHR16092:SF14">
    <property type="entry name" value="EXOCYST COMPLEX COMPONENT 1 ISOFORM X1"/>
    <property type="match status" value="1"/>
</dbReference>
<dbReference type="GO" id="GO:0006893">
    <property type="term" value="P:Golgi to plasma membrane transport"/>
    <property type="evidence" value="ECO:0007669"/>
    <property type="project" value="TreeGrafter"/>
</dbReference>
<organism evidence="3 4">
    <name type="scientific">Cyanidium caldarium</name>
    <name type="common">Red alga</name>
    <dbReference type="NCBI Taxonomy" id="2771"/>
    <lineage>
        <taxon>Eukaryota</taxon>
        <taxon>Rhodophyta</taxon>
        <taxon>Bangiophyceae</taxon>
        <taxon>Cyanidiales</taxon>
        <taxon>Cyanidiaceae</taxon>
        <taxon>Cyanidium</taxon>
    </lineage>
</organism>
<evidence type="ECO:0008006" key="5">
    <source>
        <dbReference type="Google" id="ProtNLM"/>
    </source>
</evidence>
<feature type="region of interest" description="Disordered" evidence="2">
    <location>
        <begin position="161"/>
        <end position="236"/>
    </location>
</feature>
<dbReference type="GO" id="GO:0005886">
    <property type="term" value="C:plasma membrane"/>
    <property type="evidence" value="ECO:0007669"/>
    <property type="project" value="TreeGrafter"/>
</dbReference>
<dbReference type="GO" id="GO:0000145">
    <property type="term" value="C:exocyst"/>
    <property type="evidence" value="ECO:0007669"/>
    <property type="project" value="TreeGrafter"/>
</dbReference>
<accession>A0AAV9IPJ1</accession>
<dbReference type="GO" id="GO:0006887">
    <property type="term" value="P:exocytosis"/>
    <property type="evidence" value="ECO:0007669"/>
    <property type="project" value="TreeGrafter"/>
</dbReference>